<proteinExistence type="predicted"/>
<evidence type="ECO:0000313" key="1">
    <source>
        <dbReference type="EMBL" id="TDK39269.1"/>
    </source>
</evidence>
<dbReference type="Proteomes" id="UP000295238">
    <property type="component" value="Unassembled WGS sequence"/>
</dbReference>
<protein>
    <submittedName>
        <fullName evidence="1">Uncharacterized protein</fullName>
    </submittedName>
</protein>
<dbReference type="EMBL" id="SMTL01000001">
    <property type="protein sequence ID" value="TDK39269.1"/>
    <property type="molecule type" value="Genomic_DNA"/>
</dbReference>
<gene>
    <name evidence="1" type="ORF">E2F50_03865</name>
</gene>
<keyword evidence="2" id="KW-1185">Reference proteome</keyword>
<accession>A0A4R5UN98</accession>
<name>A0A4R5UN98_9HYPH</name>
<dbReference type="RefSeq" id="WP_133314718.1">
    <property type="nucleotide sequence ID" value="NZ_SMTL01000001.1"/>
</dbReference>
<dbReference type="OrthoDB" id="8372408at2"/>
<comment type="caution">
    <text evidence="1">The sequence shown here is derived from an EMBL/GenBank/DDBJ whole genome shotgun (WGS) entry which is preliminary data.</text>
</comment>
<dbReference type="AlphaFoldDB" id="A0A4R5UN98"/>
<evidence type="ECO:0000313" key="2">
    <source>
        <dbReference type="Proteomes" id="UP000295238"/>
    </source>
</evidence>
<sequence>MTSVQKFDHLVGSVLSMVRDATPRKTIEFGVIHGFCREFAEELAPDLVDILNRVEGLESLVPALERRPDLVVAASEEKSLWYFVREKY</sequence>
<organism evidence="1 2">
    <name type="scientific">Rhizobium deserti</name>
    <dbReference type="NCBI Taxonomy" id="2547961"/>
    <lineage>
        <taxon>Bacteria</taxon>
        <taxon>Pseudomonadati</taxon>
        <taxon>Pseudomonadota</taxon>
        <taxon>Alphaproteobacteria</taxon>
        <taxon>Hyphomicrobiales</taxon>
        <taxon>Rhizobiaceae</taxon>
        <taxon>Rhizobium/Agrobacterium group</taxon>
        <taxon>Rhizobium</taxon>
    </lineage>
</organism>
<reference evidence="1 2" key="1">
    <citation type="submission" date="2019-03" db="EMBL/GenBank/DDBJ databases">
        <title>Rhizobium sp. nov., an bacterium isolated from biocrust in Mu Us Desert.</title>
        <authorList>
            <person name="Lixiong L."/>
        </authorList>
    </citation>
    <scope>NUCLEOTIDE SEQUENCE [LARGE SCALE GENOMIC DNA]</scope>
    <source>
        <strain evidence="1 2">SPY-1</strain>
    </source>
</reference>